<dbReference type="EC" id="6.2.1.1" evidence="1"/>
<sequence>MFVEGMLNICYNAIDRHIEKGQGDKIAIIYDSPVTDTKATISYNEVLEQAGWCPGQAGCQER</sequence>
<evidence type="ECO:0000313" key="2">
    <source>
        <dbReference type="EMBL" id="GAB1295548.1"/>
    </source>
</evidence>
<evidence type="ECO:0000313" key="3">
    <source>
        <dbReference type="Proteomes" id="UP001623349"/>
    </source>
</evidence>
<dbReference type="Gene3D" id="3.40.50.12780">
    <property type="entry name" value="N-terminal domain of ligase-like"/>
    <property type="match status" value="1"/>
</dbReference>
<dbReference type="EMBL" id="BAAFST010000010">
    <property type="protein sequence ID" value="GAB1295548.1"/>
    <property type="molecule type" value="Genomic_DNA"/>
</dbReference>
<accession>A0ABQ0F8E7</accession>
<evidence type="ECO:0000256" key="1">
    <source>
        <dbReference type="ARBA" id="ARBA00013275"/>
    </source>
</evidence>
<dbReference type="PANTHER" id="PTHR43347:SF3">
    <property type="entry name" value="ACYL-COA SYNTHETASE SHORT-CHAIN FAMILY MEMBER 3, MITOCHONDRIAL"/>
    <property type="match status" value="1"/>
</dbReference>
<reference evidence="2 3" key="1">
    <citation type="submission" date="2024-08" db="EMBL/GenBank/DDBJ databases">
        <title>The draft genome of Apodemus speciosus.</title>
        <authorList>
            <person name="Nabeshima K."/>
            <person name="Suzuki S."/>
            <person name="Onuma M."/>
        </authorList>
    </citation>
    <scope>NUCLEOTIDE SEQUENCE [LARGE SCALE GENOMIC DNA]</scope>
    <source>
        <strain evidence="2">IB14-021</strain>
    </source>
</reference>
<dbReference type="SUPFAM" id="SSF56801">
    <property type="entry name" value="Acetyl-CoA synthetase-like"/>
    <property type="match status" value="1"/>
</dbReference>
<dbReference type="PANTHER" id="PTHR43347">
    <property type="entry name" value="ACYL-COA SYNTHETASE"/>
    <property type="match status" value="1"/>
</dbReference>
<comment type="caution">
    <text evidence="2">The sequence shown here is derived from an EMBL/GenBank/DDBJ whole genome shotgun (WGS) entry which is preliminary data.</text>
</comment>
<dbReference type="InterPro" id="IPR042099">
    <property type="entry name" value="ANL_N_sf"/>
</dbReference>
<gene>
    <name evidence="2" type="ORF">APTSU1_001078200</name>
</gene>
<name>A0ABQ0F8E7_APOSI</name>
<proteinExistence type="predicted"/>
<protein>
    <recommendedName>
        <fullName evidence="1">acetate--CoA ligase</fullName>
        <ecNumber evidence="1">6.2.1.1</ecNumber>
    </recommendedName>
</protein>
<organism evidence="2 3">
    <name type="scientific">Apodemus speciosus</name>
    <name type="common">Large Japanese field mouse</name>
    <dbReference type="NCBI Taxonomy" id="105296"/>
    <lineage>
        <taxon>Eukaryota</taxon>
        <taxon>Metazoa</taxon>
        <taxon>Chordata</taxon>
        <taxon>Craniata</taxon>
        <taxon>Vertebrata</taxon>
        <taxon>Euteleostomi</taxon>
        <taxon>Mammalia</taxon>
        <taxon>Eutheria</taxon>
        <taxon>Euarchontoglires</taxon>
        <taxon>Glires</taxon>
        <taxon>Rodentia</taxon>
        <taxon>Myomorpha</taxon>
        <taxon>Muroidea</taxon>
        <taxon>Muridae</taxon>
        <taxon>Murinae</taxon>
        <taxon>Apodemus</taxon>
    </lineage>
</organism>
<dbReference type="Proteomes" id="UP001623349">
    <property type="component" value="Unassembled WGS sequence"/>
</dbReference>
<keyword evidence="3" id="KW-1185">Reference proteome</keyword>